<reference evidence="2 3" key="1">
    <citation type="submission" date="2023-10" db="EMBL/GenBank/DDBJ databases">
        <title>Sphingomonas sp. HF-S4 16S ribosomal RNA gene Genome sequencing and assembly.</title>
        <authorList>
            <person name="Lee H."/>
        </authorList>
    </citation>
    <scope>NUCLEOTIDE SEQUENCE [LARGE SCALE GENOMIC DNA]</scope>
    <source>
        <strain evidence="2 3">HF-S4</strain>
    </source>
</reference>
<dbReference type="Proteomes" id="UP001273531">
    <property type="component" value="Unassembled WGS sequence"/>
</dbReference>
<name>A0ABU3Y874_9SPHN</name>
<proteinExistence type="predicted"/>
<organism evidence="2 3">
    <name type="scientific">Sphingomonas agrestis</name>
    <dbReference type="NCBI Taxonomy" id="3080540"/>
    <lineage>
        <taxon>Bacteria</taxon>
        <taxon>Pseudomonadati</taxon>
        <taxon>Pseudomonadota</taxon>
        <taxon>Alphaproteobacteria</taxon>
        <taxon>Sphingomonadales</taxon>
        <taxon>Sphingomonadaceae</taxon>
        <taxon>Sphingomonas</taxon>
    </lineage>
</organism>
<dbReference type="RefSeq" id="WP_317226741.1">
    <property type="nucleotide sequence ID" value="NZ_JAWJEJ010000001.1"/>
</dbReference>
<keyword evidence="1" id="KW-0732">Signal</keyword>
<evidence type="ECO:0000313" key="3">
    <source>
        <dbReference type="Proteomes" id="UP001273531"/>
    </source>
</evidence>
<evidence type="ECO:0000256" key="1">
    <source>
        <dbReference type="SAM" id="SignalP"/>
    </source>
</evidence>
<feature type="signal peptide" evidence="1">
    <location>
        <begin position="1"/>
        <end position="22"/>
    </location>
</feature>
<feature type="chain" id="PRO_5045882874" evidence="1">
    <location>
        <begin position="23"/>
        <end position="197"/>
    </location>
</feature>
<protein>
    <submittedName>
        <fullName evidence="2">Uncharacterized protein</fullName>
    </submittedName>
</protein>
<sequence length="197" mass="21357">MTRIWAALLALVAMLALPVAPASGHKLRAKGEAVTVADSGLTVTPGRDWNRVSGKPGKNAETWTLDGGQLNDLTFFGGIEPGKPLVKERHKKKDPLPKFGKATLLVELPELLEGTYRAYKKIGAFQTLSTAPTKFLGQDGVAFTYEYTDEDQITRKGEAVAAIVGGKLYMVSFDAPRLHYFDRAIGDVRALVATARL</sequence>
<accession>A0ABU3Y874</accession>
<keyword evidence="3" id="KW-1185">Reference proteome</keyword>
<gene>
    <name evidence="2" type="ORF">RZN05_11445</name>
</gene>
<dbReference type="EMBL" id="JAWJEJ010000001">
    <property type="protein sequence ID" value="MDV3457600.1"/>
    <property type="molecule type" value="Genomic_DNA"/>
</dbReference>
<evidence type="ECO:0000313" key="2">
    <source>
        <dbReference type="EMBL" id="MDV3457600.1"/>
    </source>
</evidence>
<comment type="caution">
    <text evidence="2">The sequence shown here is derived from an EMBL/GenBank/DDBJ whole genome shotgun (WGS) entry which is preliminary data.</text>
</comment>